<evidence type="ECO:0000256" key="4">
    <source>
        <dbReference type="ARBA" id="ARBA00022737"/>
    </source>
</evidence>
<dbReference type="GO" id="GO:0043161">
    <property type="term" value="P:proteasome-mediated ubiquitin-dependent protein catabolic process"/>
    <property type="evidence" value="ECO:0007669"/>
    <property type="project" value="TreeGrafter"/>
</dbReference>
<dbReference type="InterPro" id="IPR001680">
    <property type="entry name" value="WD40_rpt"/>
</dbReference>
<dbReference type="OrthoDB" id="10265988at2759"/>
<dbReference type="PROSITE" id="PS50082">
    <property type="entry name" value="WD_REPEATS_2"/>
    <property type="match status" value="4"/>
</dbReference>
<dbReference type="PANTHER" id="PTHR19849">
    <property type="entry name" value="PHOSPHOLIPASE A-2-ACTIVATING PROTEIN"/>
    <property type="match status" value="1"/>
</dbReference>
<evidence type="ECO:0000256" key="6">
    <source>
        <dbReference type="SAM" id="MobiDB-lite"/>
    </source>
</evidence>
<dbReference type="PANTHER" id="PTHR19849:SF0">
    <property type="entry name" value="PHOSPHOLIPASE A-2-ACTIVATING PROTEIN"/>
    <property type="match status" value="1"/>
</dbReference>
<evidence type="ECO:0000256" key="2">
    <source>
        <dbReference type="ARBA" id="ARBA00022490"/>
    </source>
</evidence>
<feature type="region of interest" description="Disordered" evidence="6">
    <location>
        <begin position="333"/>
        <end position="352"/>
    </location>
</feature>
<keyword evidence="4" id="KW-0677">Repeat</keyword>
<feature type="repeat" description="WD" evidence="5">
    <location>
        <begin position="108"/>
        <end position="138"/>
    </location>
</feature>
<comment type="subcellular location">
    <subcellularLocation>
        <location evidence="1">Cytoplasm</location>
    </subcellularLocation>
</comment>
<feature type="repeat" description="WD" evidence="5">
    <location>
        <begin position="55"/>
        <end position="92"/>
    </location>
</feature>
<evidence type="ECO:0000256" key="1">
    <source>
        <dbReference type="ARBA" id="ARBA00004496"/>
    </source>
</evidence>
<feature type="region of interest" description="Disordered" evidence="6">
    <location>
        <begin position="490"/>
        <end position="521"/>
    </location>
</feature>
<dbReference type="InterPro" id="IPR036322">
    <property type="entry name" value="WD40_repeat_dom_sf"/>
</dbReference>
<dbReference type="CDD" id="cd00200">
    <property type="entry name" value="WD40"/>
    <property type="match status" value="1"/>
</dbReference>
<dbReference type="SMART" id="SM00320">
    <property type="entry name" value="WD40"/>
    <property type="match status" value="7"/>
</dbReference>
<dbReference type="GO" id="GO:0010992">
    <property type="term" value="P:ubiquitin recycling"/>
    <property type="evidence" value="ECO:0007669"/>
    <property type="project" value="TreeGrafter"/>
</dbReference>
<dbReference type="Pfam" id="PF00400">
    <property type="entry name" value="WD40"/>
    <property type="match status" value="6"/>
</dbReference>
<sequence length="830" mass="91278">MEPFRLAAILTGHEADVRAVLGPQPNVYYTASRDTTIRAWSRDSSSAFPRTVGVFVGHSKYVSSLALLPPNATYPAGLLASGGMDRSIRLYDPSNVTNGDTAQPMHTLEGHRDNVCCLTVTQQGDLVSGSWDGTAKVWHNWQVATELVGHQYAIWAVLSLPDGSILTGSADKLIKRWQGSNCVGTYRGHTDCVRGLALLSDTLGDPHQATFASCSNDGTIRLWTLDGTCVQVLHGHTSFIYSLCCLPSGELVSSGEDRTVKVWRDNACIQTLTLPAQSIWSVETTPEGDVLVGSSNRTAYLFTRSPDKYATSEAIQQYEDQLASFTTSKKSVGEEVSDKNLSDPSILQQPGRKEGQVVMIKEPTGAVTAHQWESLAQRWVKVGTVVDAIDENRRQLHEGREYDYVFTVDVEEGKPPLKLPYNRGQDPFVAAQEFLNTHLLPQSYLDEVVQFIKQNADADQTPVTTTSREYTDPFTGASRYVPAATSGVRQGTTSAADANGGQRDPFTGTSSYRPVDGGQPAVRFTPPTNYVTMKQCNVPVVVGKIKQWNTDFRTSQVELALEDNQLATLGQLEEYLSAAMVGSTVPSTFNPTPHYEVLEFIGAKWPVDKRFPALDLLRLLVCFAPVTQLPTTQTDSEFLNFLLVSSELRQGEVDPDSKPHLTLFTLTLRVLVNLFADQASAQLVWNHREEIMDLVLRRWSQFTGVQQSSNAPQGSTLWTTCRLALATLLLNLCVFQTRLGTTGDSDVYPSQLLTWLIELLAPLAEVSQPTKPTQEALYRGLVAVGTLLECQSSLRPVAKLFNLPELLTKYAQPCHGESVNHVTKSIQPFV</sequence>
<dbReference type="Pfam" id="PF09070">
    <property type="entry name" value="PFU"/>
    <property type="match status" value="1"/>
</dbReference>
<accession>A0A9W8ARM3</accession>
<reference evidence="9" key="1">
    <citation type="submission" date="2022-07" db="EMBL/GenBank/DDBJ databases">
        <title>Phylogenomic reconstructions and comparative analyses of Kickxellomycotina fungi.</title>
        <authorList>
            <person name="Reynolds N.K."/>
            <person name="Stajich J.E."/>
            <person name="Barry K."/>
            <person name="Grigoriev I.V."/>
            <person name="Crous P."/>
            <person name="Smith M.E."/>
        </authorList>
    </citation>
    <scope>NUCLEOTIDE SEQUENCE</scope>
    <source>
        <strain evidence="9">RSA 1196</strain>
    </source>
</reference>
<dbReference type="InterPro" id="IPR013535">
    <property type="entry name" value="PUL_dom"/>
</dbReference>
<proteinExistence type="predicted"/>
<dbReference type="AlphaFoldDB" id="A0A9W8ARM3"/>
<keyword evidence="2" id="KW-0963">Cytoplasm</keyword>
<dbReference type="GO" id="GO:0043130">
    <property type="term" value="F:ubiquitin binding"/>
    <property type="evidence" value="ECO:0007669"/>
    <property type="project" value="TreeGrafter"/>
</dbReference>
<feature type="domain" description="PUL" evidence="8">
    <location>
        <begin position="523"/>
        <end position="829"/>
    </location>
</feature>
<dbReference type="PROSITE" id="PS51394">
    <property type="entry name" value="PFU"/>
    <property type="match status" value="1"/>
</dbReference>
<feature type="repeat" description="WD" evidence="5">
    <location>
        <begin position="186"/>
        <end position="226"/>
    </location>
</feature>
<comment type="caution">
    <text evidence="9">The sequence shown here is derived from an EMBL/GenBank/DDBJ whole genome shotgun (WGS) entry which is preliminary data.</text>
</comment>
<dbReference type="GO" id="GO:0005634">
    <property type="term" value="C:nucleus"/>
    <property type="evidence" value="ECO:0007669"/>
    <property type="project" value="TreeGrafter"/>
</dbReference>
<dbReference type="GO" id="GO:0005737">
    <property type="term" value="C:cytoplasm"/>
    <property type="evidence" value="ECO:0007669"/>
    <property type="project" value="UniProtKB-SubCell"/>
</dbReference>
<name>A0A9W8ARM3_9FUNG</name>
<evidence type="ECO:0000259" key="8">
    <source>
        <dbReference type="PROSITE" id="PS51396"/>
    </source>
</evidence>
<dbReference type="SUPFAM" id="SSF50978">
    <property type="entry name" value="WD40 repeat-like"/>
    <property type="match status" value="1"/>
</dbReference>
<organism evidence="9 10">
    <name type="scientific">Dispira parvispora</name>
    <dbReference type="NCBI Taxonomy" id="1520584"/>
    <lineage>
        <taxon>Eukaryota</taxon>
        <taxon>Fungi</taxon>
        <taxon>Fungi incertae sedis</taxon>
        <taxon>Zoopagomycota</taxon>
        <taxon>Kickxellomycotina</taxon>
        <taxon>Dimargaritomycetes</taxon>
        <taxon>Dimargaritales</taxon>
        <taxon>Dimargaritaceae</taxon>
        <taxon>Dispira</taxon>
    </lineage>
</organism>
<evidence type="ECO:0000259" key="7">
    <source>
        <dbReference type="PROSITE" id="PS51394"/>
    </source>
</evidence>
<dbReference type="Gene3D" id="1.25.10.10">
    <property type="entry name" value="Leucine-rich Repeat Variant"/>
    <property type="match status" value="1"/>
</dbReference>
<dbReference type="EMBL" id="JANBPY010000466">
    <property type="protein sequence ID" value="KAJ1966719.1"/>
    <property type="molecule type" value="Genomic_DNA"/>
</dbReference>
<gene>
    <name evidence="9" type="primary">lub1</name>
    <name evidence="9" type="ORF">IWQ62_002292</name>
</gene>
<dbReference type="Gene3D" id="2.130.10.10">
    <property type="entry name" value="YVTN repeat-like/Quinoprotein amine dehydrogenase"/>
    <property type="match status" value="1"/>
</dbReference>
<evidence type="ECO:0000313" key="10">
    <source>
        <dbReference type="Proteomes" id="UP001150925"/>
    </source>
</evidence>
<dbReference type="InterPro" id="IPR015943">
    <property type="entry name" value="WD40/YVTN_repeat-like_dom_sf"/>
</dbReference>
<protein>
    <submittedName>
        <fullName evidence="9">WD repeat protein Lub1</fullName>
    </submittedName>
</protein>
<dbReference type="InterPro" id="IPR038122">
    <property type="entry name" value="PFU_sf"/>
</dbReference>
<dbReference type="Pfam" id="PF08324">
    <property type="entry name" value="PUL"/>
    <property type="match status" value="1"/>
</dbReference>
<dbReference type="Gene3D" id="3.10.20.870">
    <property type="entry name" value="PFU (PLAA family ubiquitin binding), C-terminal domain"/>
    <property type="match status" value="1"/>
</dbReference>
<evidence type="ECO:0000256" key="5">
    <source>
        <dbReference type="PROSITE-ProRule" id="PRU00221"/>
    </source>
</evidence>
<dbReference type="InterPro" id="IPR011989">
    <property type="entry name" value="ARM-like"/>
</dbReference>
<keyword evidence="10" id="KW-1185">Reference proteome</keyword>
<dbReference type="PROSITE" id="PS51396">
    <property type="entry name" value="PUL"/>
    <property type="match status" value="1"/>
</dbReference>
<dbReference type="InterPro" id="IPR015155">
    <property type="entry name" value="PFU"/>
</dbReference>
<evidence type="ECO:0000256" key="3">
    <source>
        <dbReference type="ARBA" id="ARBA00022574"/>
    </source>
</evidence>
<dbReference type="Proteomes" id="UP001150925">
    <property type="component" value="Unassembled WGS sequence"/>
</dbReference>
<feature type="domain" description="PFU" evidence="7">
    <location>
        <begin position="371"/>
        <end position="466"/>
    </location>
</feature>
<keyword evidence="3 5" id="KW-0853">WD repeat</keyword>
<feature type="repeat" description="WD" evidence="5">
    <location>
        <begin position="233"/>
        <end position="263"/>
    </location>
</feature>
<evidence type="ECO:0000313" key="9">
    <source>
        <dbReference type="EMBL" id="KAJ1966719.1"/>
    </source>
</evidence>